<name>A0A511UTR1_9BACI</name>
<proteinExistence type="predicted"/>
<keyword evidence="2" id="KW-1185">Reference proteome</keyword>
<evidence type="ECO:0000313" key="2">
    <source>
        <dbReference type="Proteomes" id="UP000321491"/>
    </source>
</evidence>
<sequence>MEKVKMNVQTAYRGQLLRSGKVYEVEKATAKRWIAAKLAEKVEKEH</sequence>
<protein>
    <submittedName>
        <fullName evidence="1">Uncharacterized protein</fullName>
    </submittedName>
</protein>
<evidence type="ECO:0000313" key="1">
    <source>
        <dbReference type="EMBL" id="GEN29985.1"/>
    </source>
</evidence>
<accession>A0A511UTR1</accession>
<dbReference type="RefSeq" id="WP_170226546.1">
    <property type="nucleotide sequence ID" value="NZ_BJXW01000004.1"/>
</dbReference>
<dbReference type="AlphaFoldDB" id="A0A511UTR1"/>
<dbReference type="EMBL" id="BJXW01000004">
    <property type="protein sequence ID" value="GEN29985.1"/>
    <property type="molecule type" value="Genomic_DNA"/>
</dbReference>
<dbReference type="Proteomes" id="UP000321491">
    <property type="component" value="Unassembled WGS sequence"/>
</dbReference>
<organism evidence="1 2">
    <name type="scientific">Cerasibacillus quisquiliarum</name>
    <dbReference type="NCBI Taxonomy" id="227865"/>
    <lineage>
        <taxon>Bacteria</taxon>
        <taxon>Bacillati</taxon>
        <taxon>Bacillota</taxon>
        <taxon>Bacilli</taxon>
        <taxon>Bacillales</taxon>
        <taxon>Bacillaceae</taxon>
        <taxon>Cerasibacillus</taxon>
    </lineage>
</organism>
<reference evidence="1 2" key="1">
    <citation type="submission" date="2019-07" db="EMBL/GenBank/DDBJ databases">
        <title>Whole genome shotgun sequence of Cerasibacillus quisquiliarum NBRC 102429.</title>
        <authorList>
            <person name="Hosoyama A."/>
            <person name="Uohara A."/>
            <person name="Ohji S."/>
            <person name="Ichikawa N."/>
        </authorList>
    </citation>
    <scope>NUCLEOTIDE SEQUENCE [LARGE SCALE GENOMIC DNA]</scope>
    <source>
        <strain evidence="1 2">NBRC 102429</strain>
    </source>
</reference>
<gene>
    <name evidence="1" type="ORF">CQU01_02230</name>
</gene>
<comment type="caution">
    <text evidence="1">The sequence shown here is derived from an EMBL/GenBank/DDBJ whole genome shotgun (WGS) entry which is preliminary data.</text>
</comment>